<reference evidence="12" key="1">
    <citation type="submission" date="2023-03" db="EMBL/GenBank/DDBJ databases">
        <title>Mating type loci evolution in Malassezia.</title>
        <authorList>
            <person name="Coelho M.A."/>
        </authorList>
    </citation>
    <scope>NUCLEOTIDE SEQUENCE</scope>
    <source>
        <strain evidence="12">CBS 9557</strain>
    </source>
</reference>
<dbReference type="PANTHER" id="PTHR12133">
    <property type="entry name" value="TRNA (ADENINE(58)-N(1))-METHYLTRANSFERASE"/>
    <property type="match status" value="1"/>
</dbReference>
<keyword evidence="7" id="KW-0819">tRNA processing</keyword>
<feature type="region of interest" description="Disordered" evidence="10">
    <location>
        <begin position="277"/>
        <end position="337"/>
    </location>
</feature>
<feature type="compositionally biased region" description="Low complexity" evidence="10">
    <location>
        <begin position="295"/>
        <end position="306"/>
    </location>
</feature>
<dbReference type="InterPro" id="IPR014816">
    <property type="entry name" value="tRNA_MeTrfase_Gcd14"/>
</dbReference>
<keyword evidence="5 12" id="KW-0808">Transferase</keyword>
<evidence type="ECO:0000256" key="9">
    <source>
        <dbReference type="ARBA" id="ARBA00033309"/>
    </source>
</evidence>
<dbReference type="Gene3D" id="3.10.330.20">
    <property type="match status" value="1"/>
</dbReference>
<dbReference type="Proteomes" id="UP001213623">
    <property type="component" value="Chromosome 1"/>
</dbReference>
<accession>A0AAF0EEY4</accession>
<sequence>MATSAARREIREGDLVIVFVSRDRTPMPLVVQRGEKLINLFGMFPHDDMIGRPYGSKLHSSNRKGFVYLLRPNPELWTISLPHRTQILYAPDMAFIVMRLNLGPGAHVVEAGTGSGSFTHFLAQAEPSTFDGRVYSFEFHAERVEKARVEFAEHGLDKAVVLAHRNVCKDGFGLSAQCDAVFLDLPAPWEAVPHAKEALRTDIATRICCFSPCIEQVHRTVAALSEHGFSDITMYESLVRTHESITNAAPLEPIADVVERIQRTESKREMRRQLQIQQSKLERERRLAEKAAQGEAETPSSAEAASVDPDAPTVPAKRKASDEMPETAPSGSSVPEPVAEMLYSAGFRQKVERRPVQSI</sequence>
<dbReference type="GO" id="GO:0031515">
    <property type="term" value="C:tRNA (m1A) methyltransferase complex"/>
    <property type="evidence" value="ECO:0007669"/>
    <property type="project" value="InterPro"/>
</dbReference>
<dbReference type="Gene3D" id="3.40.50.150">
    <property type="entry name" value="Vaccinia Virus protein VP39"/>
    <property type="match status" value="1"/>
</dbReference>
<dbReference type="AlphaFoldDB" id="A0AAF0EEY4"/>
<dbReference type="CDD" id="cd02440">
    <property type="entry name" value="AdoMet_MTases"/>
    <property type="match status" value="1"/>
</dbReference>
<dbReference type="SUPFAM" id="SSF53335">
    <property type="entry name" value="S-adenosyl-L-methionine-dependent methyltransferases"/>
    <property type="match status" value="1"/>
</dbReference>
<keyword evidence="13" id="KW-1185">Reference proteome</keyword>
<evidence type="ECO:0000256" key="7">
    <source>
        <dbReference type="ARBA" id="ARBA00022694"/>
    </source>
</evidence>
<dbReference type="GO" id="GO:0160107">
    <property type="term" value="F:tRNA (adenine(58)-N1)-methyltransferase activity"/>
    <property type="evidence" value="ECO:0007669"/>
    <property type="project" value="UniProtKB-EC"/>
</dbReference>
<dbReference type="EC" id="2.1.1.220" evidence="2"/>
<dbReference type="EMBL" id="CP119892">
    <property type="protein sequence ID" value="WFD25122.1"/>
    <property type="molecule type" value="Genomic_DNA"/>
</dbReference>
<keyword evidence="4 12" id="KW-0489">Methyltransferase</keyword>
<evidence type="ECO:0000256" key="2">
    <source>
        <dbReference type="ARBA" id="ARBA00012796"/>
    </source>
</evidence>
<dbReference type="FunFam" id="3.40.50.150:FF:000247">
    <property type="entry name" value="tRNA (adenine(58)-N(1))-methyltransferase catalytic subunit TRM61"/>
    <property type="match status" value="1"/>
</dbReference>
<evidence type="ECO:0000256" key="5">
    <source>
        <dbReference type="ARBA" id="ARBA00022679"/>
    </source>
</evidence>
<protein>
    <recommendedName>
        <fullName evidence="3">tRNA (adenine(58)-N(1))-methyltransferase catalytic subunit TRM61</fullName>
        <ecNumber evidence="2">2.1.1.220</ecNumber>
    </recommendedName>
    <alternativeName>
        <fullName evidence="9">tRNA(m1A58)-methyltransferase subunit TRM61</fullName>
    </alternativeName>
</protein>
<evidence type="ECO:0000256" key="8">
    <source>
        <dbReference type="ARBA" id="ARBA00023242"/>
    </source>
</evidence>
<keyword evidence="6" id="KW-0949">S-adenosyl-L-methionine</keyword>
<dbReference type="GO" id="GO:0005634">
    <property type="term" value="C:nucleus"/>
    <property type="evidence" value="ECO:0007669"/>
    <property type="project" value="UniProtKB-SubCell"/>
</dbReference>
<name>A0AAF0EEY4_9BASI</name>
<gene>
    <name evidence="12" type="primary">TRM61</name>
    <name evidence="12" type="ORF">MNAN1_000085</name>
</gene>
<evidence type="ECO:0000256" key="4">
    <source>
        <dbReference type="ARBA" id="ARBA00022603"/>
    </source>
</evidence>
<evidence type="ECO:0000256" key="10">
    <source>
        <dbReference type="SAM" id="MobiDB-lite"/>
    </source>
</evidence>
<evidence type="ECO:0000256" key="6">
    <source>
        <dbReference type="ARBA" id="ARBA00022691"/>
    </source>
</evidence>
<dbReference type="PROSITE" id="PS51620">
    <property type="entry name" value="SAM_TRM61"/>
    <property type="match status" value="1"/>
</dbReference>
<evidence type="ECO:0000256" key="1">
    <source>
        <dbReference type="ARBA" id="ARBA00004123"/>
    </source>
</evidence>
<dbReference type="Pfam" id="PF08704">
    <property type="entry name" value="GCD14"/>
    <property type="match status" value="1"/>
</dbReference>
<evidence type="ECO:0000259" key="11">
    <source>
        <dbReference type="Pfam" id="PF08704"/>
    </source>
</evidence>
<evidence type="ECO:0000313" key="13">
    <source>
        <dbReference type="Proteomes" id="UP001213623"/>
    </source>
</evidence>
<dbReference type="GO" id="GO:0030488">
    <property type="term" value="P:tRNA methylation"/>
    <property type="evidence" value="ECO:0007669"/>
    <property type="project" value="InterPro"/>
</dbReference>
<evidence type="ECO:0000256" key="3">
    <source>
        <dbReference type="ARBA" id="ARBA00015963"/>
    </source>
</evidence>
<comment type="subcellular location">
    <subcellularLocation>
        <location evidence="1">Nucleus</location>
    </subcellularLocation>
</comment>
<dbReference type="InterPro" id="IPR049470">
    <property type="entry name" value="TRM61_C"/>
</dbReference>
<evidence type="ECO:0000313" key="12">
    <source>
        <dbReference type="EMBL" id="WFD25122.1"/>
    </source>
</evidence>
<dbReference type="PANTHER" id="PTHR12133:SF2">
    <property type="entry name" value="TRNA (ADENINE(58)-N(1))-METHYLTRANSFERASE CATALYTIC SUBUNIT TRMT61A"/>
    <property type="match status" value="1"/>
</dbReference>
<proteinExistence type="predicted"/>
<dbReference type="InterPro" id="IPR029063">
    <property type="entry name" value="SAM-dependent_MTases_sf"/>
</dbReference>
<keyword evidence="8" id="KW-0539">Nucleus</keyword>
<organism evidence="12 13">
    <name type="scientific">Malassezia nana</name>
    <dbReference type="NCBI Taxonomy" id="180528"/>
    <lineage>
        <taxon>Eukaryota</taxon>
        <taxon>Fungi</taxon>
        <taxon>Dikarya</taxon>
        <taxon>Basidiomycota</taxon>
        <taxon>Ustilaginomycotina</taxon>
        <taxon>Malasseziomycetes</taxon>
        <taxon>Malasseziales</taxon>
        <taxon>Malasseziaceae</taxon>
        <taxon>Malassezia</taxon>
    </lineage>
</organism>
<feature type="compositionally biased region" description="Basic and acidic residues" evidence="10">
    <location>
        <begin position="280"/>
        <end position="289"/>
    </location>
</feature>
<feature type="domain" description="tRNA (adenine(58)-N(1))-methyltransferase catalytic subunit TRM61 C-terminal" evidence="11">
    <location>
        <begin position="65"/>
        <end position="286"/>
    </location>
</feature>